<evidence type="ECO:0000256" key="2">
    <source>
        <dbReference type="SAM" id="Phobius"/>
    </source>
</evidence>
<dbReference type="AlphaFoldDB" id="A0A438J5L9"/>
<dbReference type="Gene3D" id="2.40.160.200">
    <property type="entry name" value="LURP1-related"/>
    <property type="match status" value="1"/>
</dbReference>
<gene>
    <name evidence="3" type="primary">VvCHDp000701_1</name>
    <name evidence="3" type="ORF">CK203_015566</name>
</gene>
<dbReference type="InterPro" id="IPR038595">
    <property type="entry name" value="LOR_sf"/>
</dbReference>
<dbReference type="SUPFAM" id="SSF54518">
    <property type="entry name" value="Tubby C-terminal domain-like"/>
    <property type="match status" value="1"/>
</dbReference>
<keyword evidence="2" id="KW-0472">Membrane</keyword>
<dbReference type="PANTHER" id="PTHR31087">
    <property type="match status" value="1"/>
</dbReference>
<evidence type="ECO:0000256" key="1">
    <source>
        <dbReference type="ARBA" id="ARBA00005437"/>
    </source>
</evidence>
<sequence length="222" mass="24876">MVFLKSRSVTVHEDHQPEEEYIAIAAAASATTGGDCRSLTVWRKSLLFSCTGFTVIDSYGDLVYRVDNYIGQRPGEVTLMDASGKSVLTVRRRKNLRLVENWHVYEGEVGDTSRTKRPSSSKQPICSVKKHINILHANHNVLAYVFLGNSDKRYAYRIEGSFANRSCKVLDKSRRVVAEIKRKEAMNEGVSFGVEVFLLIVCPGFDSGFAMALVLLLDQMFS</sequence>
<evidence type="ECO:0000313" key="4">
    <source>
        <dbReference type="Proteomes" id="UP000288805"/>
    </source>
</evidence>
<dbReference type="EMBL" id="QGNW01000062">
    <property type="protein sequence ID" value="RVX04261.1"/>
    <property type="molecule type" value="Genomic_DNA"/>
</dbReference>
<protein>
    <submittedName>
        <fullName evidence="3">Protein LURP-one-related 17</fullName>
    </submittedName>
</protein>
<comment type="similarity">
    <text evidence="1">Belongs to the LOR family.</text>
</comment>
<reference evidence="3 4" key="1">
    <citation type="journal article" date="2018" name="PLoS Genet.">
        <title>Population sequencing reveals clonal diversity and ancestral inbreeding in the grapevine cultivar Chardonnay.</title>
        <authorList>
            <person name="Roach M.J."/>
            <person name="Johnson D.L."/>
            <person name="Bohlmann J."/>
            <person name="van Vuuren H.J."/>
            <person name="Jones S.J."/>
            <person name="Pretorius I.S."/>
            <person name="Schmidt S.A."/>
            <person name="Borneman A.R."/>
        </authorList>
    </citation>
    <scope>NUCLEOTIDE SEQUENCE [LARGE SCALE GENOMIC DNA]</scope>
    <source>
        <strain evidence="4">cv. Chardonnay</strain>
        <tissue evidence="3">Leaf</tissue>
    </source>
</reference>
<dbReference type="Pfam" id="PF04525">
    <property type="entry name" value="LOR"/>
    <property type="match status" value="1"/>
</dbReference>
<keyword evidence="2" id="KW-0812">Transmembrane</keyword>
<keyword evidence="2" id="KW-1133">Transmembrane helix</keyword>
<dbReference type="InterPro" id="IPR025659">
    <property type="entry name" value="Tubby-like_C"/>
</dbReference>
<dbReference type="PANTHER" id="PTHR31087:SF14">
    <property type="entry name" value="PROTEIN LURP-ONE-RELATED 17"/>
    <property type="match status" value="1"/>
</dbReference>
<accession>A0A438J5L9</accession>
<comment type="caution">
    <text evidence="3">The sequence shown here is derived from an EMBL/GenBank/DDBJ whole genome shotgun (WGS) entry which is preliminary data.</text>
</comment>
<name>A0A438J5L9_VITVI</name>
<evidence type="ECO:0000313" key="3">
    <source>
        <dbReference type="EMBL" id="RVX04261.1"/>
    </source>
</evidence>
<dbReference type="InterPro" id="IPR007612">
    <property type="entry name" value="LOR"/>
</dbReference>
<proteinExistence type="inferred from homology"/>
<organism evidence="3 4">
    <name type="scientific">Vitis vinifera</name>
    <name type="common">Grape</name>
    <dbReference type="NCBI Taxonomy" id="29760"/>
    <lineage>
        <taxon>Eukaryota</taxon>
        <taxon>Viridiplantae</taxon>
        <taxon>Streptophyta</taxon>
        <taxon>Embryophyta</taxon>
        <taxon>Tracheophyta</taxon>
        <taxon>Spermatophyta</taxon>
        <taxon>Magnoliopsida</taxon>
        <taxon>eudicotyledons</taxon>
        <taxon>Gunneridae</taxon>
        <taxon>Pentapetalae</taxon>
        <taxon>rosids</taxon>
        <taxon>Vitales</taxon>
        <taxon>Vitaceae</taxon>
        <taxon>Viteae</taxon>
        <taxon>Vitis</taxon>
    </lineage>
</organism>
<feature type="transmembrane region" description="Helical" evidence="2">
    <location>
        <begin position="196"/>
        <end position="217"/>
    </location>
</feature>
<dbReference type="Proteomes" id="UP000288805">
    <property type="component" value="Unassembled WGS sequence"/>
</dbReference>